<protein>
    <recommendedName>
        <fullName evidence="4">ER-bound oxygenase mpaB/mpaB'/Rubber oxygenase catalytic domain-containing protein</fullName>
    </recommendedName>
</protein>
<comment type="caution">
    <text evidence="2">The sequence shown here is derived from an EMBL/GenBank/DDBJ whole genome shotgun (WGS) entry which is preliminary data.</text>
</comment>
<dbReference type="GO" id="GO:0016491">
    <property type="term" value="F:oxidoreductase activity"/>
    <property type="evidence" value="ECO:0007669"/>
    <property type="project" value="InterPro"/>
</dbReference>
<keyword evidence="3" id="KW-1185">Reference proteome</keyword>
<reference evidence="2 3" key="1">
    <citation type="submission" date="2023-03" db="EMBL/GenBank/DDBJ databases">
        <title>High recombination rates correlate with genetic variation in Cardiocondyla obscurior ants.</title>
        <authorList>
            <person name="Errbii M."/>
        </authorList>
    </citation>
    <scope>NUCLEOTIDE SEQUENCE [LARGE SCALE GENOMIC DNA]</scope>
    <source>
        <strain evidence="2">Alpha-2009</strain>
        <tissue evidence="2">Whole body</tissue>
    </source>
</reference>
<dbReference type="EMBL" id="JADYXP020000027">
    <property type="protein sequence ID" value="KAL0099597.1"/>
    <property type="molecule type" value="Genomic_DNA"/>
</dbReference>
<feature type="transmembrane region" description="Helical" evidence="1">
    <location>
        <begin position="313"/>
        <end position="329"/>
    </location>
</feature>
<evidence type="ECO:0000313" key="2">
    <source>
        <dbReference type="EMBL" id="KAL0099597.1"/>
    </source>
</evidence>
<proteinExistence type="predicted"/>
<name>A0AAW2ED66_9HYME</name>
<gene>
    <name evidence="2" type="ORF">PUN28_019783</name>
</gene>
<evidence type="ECO:0000313" key="3">
    <source>
        <dbReference type="Proteomes" id="UP001430953"/>
    </source>
</evidence>
<feature type="transmembrane region" description="Helical" evidence="1">
    <location>
        <begin position="60"/>
        <end position="81"/>
    </location>
</feature>
<dbReference type="PANTHER" id="PTHR37159">
    <property type="entry name" value="GH11867P"/>
    <property type="match status" value="1"/>
</dbReference>
<dbReference type="PANTHER" id="PTHR37159:SF1">
    <property type="entry name" value="GH11867P"/>
    <property type="match status" value="1"/>
</dbReference>
<accession>A0AAW2ED66</accession>
<evidence type="ECO:0008006" key="4">
    <source>
        <dbReference type="Google" id="ProtNLM"/>
    </source>
</evidence>
<dbReference type="Proteomes" id="UP001430953">
    <property type="component" value="Unassembled WGS sequence"/>
</dbReference>
<evidence type="ECO:0000256" key="1">
    <source>
        <dbReference type="SAM" id="Phobius"/>
    </source>
</evidence>
<sequence>MEKRHIDDVQTPTVDEHFKLLLSDNNIIELNRTNVTPNDLPNWYNAKLFKEAQDYYKRNMMSMIVSSFAGLLAIIAVPETLRVLVHTKKSYIPCVTFSRYTQTLLHIYKLYISDPDDPNSDLYKTINVIHRKHKASSKSSENAGVGGIYKRDMAITQFAFIGYILIAPKSIGLCNKSREEEEEAAEAFIHFWRVIGHMLQIPDRLNLCRKNAAETRELCKKVADVLTKYMNDAPPEFYHIASAILDGLWYIDITLDKHAFLKFTYQLHGIEYNKQLGWYSRLNAKYRDLVCYLCLVPYVGAIVRLYYKAVLWLTLWLVVKWPILAWLLLGKKNSHIKLY</sequence>
<feature type="transmembrane region" description="Helical" evidence="1">
    <location>
        <begin position="289"/>
        <end position="307"/>
    </location>
</feature>
<dbReference type="AlphaFoldDB" id="A0AAW2ED66"/>
<keyword evidence="1" id="KW-0472">Membrane</keyword>
<keyword evidence="1" id="KW-0812">Transmembrane</keyword>
<organism evidence="2 3">
    <name type="scientific">Cardiocondyla obscurior</name>
    <dbReference type="NCBI Taxonomy" id="286306"/>
    <lineage>
        <taxon>Eukaryota</taxon>
        <taxon>Metazoa</taxon>
        <taxon>Ecdysozoa</taxon>
        <taxon>Arthropoda</taxon>
        <taxon>Hexapoda</taxon>
        <taxon>Insecta</taxon>
        <taxon>Pterygota</taxon>
        <taxon>Neoptera</taxon>
        <taxon>Endopterygota</taxon>
        <taxon>Hymenoptera</taxon>
        <taxon>Apocrita</taxon>
        <taxon>Aculeata</taxon>
        <taxon>Formicoidea</taxon>
        <taxon>Formicidae</taxon>
        <taxon>Myrmicinae</taxon>
        <taxon>Cardiocondyla</taxon>
    </lineage>
</organism>
<keyword evidence="1" id="KW-1133">Transmembrane helix</keyword>